<evidence type="ECO:0000256" key="1">
    <source>
        <dbReference type="SAM" id="Phobius"/>
    </source>
</evidence>
<dbReference type="SUPFAM" id="SSF53474">
    <property type="entry name" value="alpha/beta-Hydrolases"/>
    <property type="match status" value="1"/>
</dbReference>
<feature type="transmembrane region" description="Helical" evidence="1">
    <location>
        <begin position="92"/>
        <end position="110"/>
    </location>
</feature>
<accession>A0A1H1TGR6</accession>
<keyword evidence="1" id="KW-0472">Membrane</keyword>
<feature type="domain" description="Alpha/beta hydrolase fold-5" evidence="2">
    <location>
        <begin position="146"/>
        <end position="308"/>
    </location>
</feature>
<dbReference type="OrthoDB" id="9780932at2"/>
<sequence length="328" mass="33818">MDSSSPAATAIARPRRRTAIYWVSAACAAALIAVPAWMLVANPAVLGGHPLLPGLLIAAAVVGVAWAVLLWRRRDTPRPRSLVRAIRAWAGRIAVLALVAALAWLNPFAYQPGAAAEAGPKSDLIVTETNTTITMTPDGGRAPSGGLVFYPGARVDARAYQDILAPAVGAGFRVVILKEPLGLSLLDANQARSAMEANPDITTWAVGGHSLGGVAASSFALNNDDVSGLTLYASYPLDSLRGRSGLQVLSVSGTKDGLSTPAKIDASLELLPADAEFAAIQGGVHAFFGDYGAQPGDGDPGISREAAQEQIAAATVEFLGRLQGPGRL</sequence>
<keyword evidence="1" id="KW-1133">Transmembrane helix</keyword>
<dbReference type="InterPro" id="IPR029059">
    <property type="entry name" value="AB_hydrolase_5"/>
</dbReference>
<protein>
    <submittedName>
        <fullName evidence="3">Alpha/beta hydrolase family protein</fullName>
    </submittedName>
</protein>
<name>A0A1H1TGR6_9MICC</name>
<evidence type="ECO:0000313" key="3">
    <source>
        <dbReference type="EMBL" id="SDS59156.1"/>
    </source>
</evidence>
<organism evidence="3 4">
    <name type="scientific">Pseudarthrobacter equi</name>
    <dbReference type="NCBI Taxonomy" id="728066"/>
    <lineage>
        <taxon>Bacteria</taxon>
        <taxon>Bacillati</taxon>
        <taxon>Actinomycetota</taxon>
        <taxon>Actinomycetes</taxon>
        <taxon>Micrococcales</taxon>
        <taxon>Micrococcaceae</taxon>
        <taxon>Pseudarthrobacter</taxon>
    </lineage>
</organism>
<dbReference type="AlphaFoldDB" id="A0A1H1TGR6"/>
<feature type="transmembrane region" description="Helical" evidence="1">
    <location>
        <begin position="20"/>
        <end position="39"/>
    </location>
</feature>
<dbReference type="Pfam" id="PF12695">
    <property type="entry name" value="Abhydrolase_5"/>
    <property type="match status" value="1"/>
</dbReference>
<evidence type="ECO:0000313" key="4">
    <source>
        <dbReference type="Proteomes" id="UP000198751"/>
    </source>
</evidence>
<feature type="transmembrane region" description="Helical" evidence="1">
    <location>
        <begin position="51"/>
        <end position="71"/>
    </location>
</feature>
<dbReference type="Proteomes" id="UP000198751">
    <property type="component" value="Chromosome I"/>
</dbReference>
<dbReference type="RefSeq" id="WP_091717103.1">
    <property type="nucleotide sequence ID" value="NZ_LT629779.1"/>
</dbReference>
<reference evidence="4" key="1">
    <citation type="submission" date="2016-10" db="EMBL/GenBank/DDBJ databases">
        <authorList>
            <person name="Varghese N."/>
            <person name="Submissions S."/>
        </authorList>
    </citation>
    <scope>NUCLEOTIDE SEQUENCE [LARGE SCALE GENOMIC DNA]</scope>
    <source>
        <strain evidence="4">IMMIB L-1606</strain>
    </source>
</reference>
<dbReference type="Gene3D" id="3.40.50.1820">
    <property type="entry name" value="alpha/beta hydrolase"/>
    <property type="match status" value="1"/>
</dbReference>
<keyword evidence="4" id="KW-1185">Reference proteome</keyword>
<dbReference type="EMBL" id="LT629779">
    <property type="protein sequence ID" value="SDS59156.1"/>
    <property type="molecule type" value="Genomic_DNA"/>
</dbReference>
<keyword evidence="3" id="KW-0378">Hydrolase</keyword>
<dbReference type="GO" id="GO:0016787">
    <property type="term" value="F:hydrolase activity"/>
    <property type="evidence" value="ECO:0007669"/>
    <property type="project" value="UniProtKB-KW"/>
</dbReference>
<keyword evidence="1" id="KW-0812">Transmembrane</keyword>
<proteinExistence type="predicted"/>
<evidence type="ECO:0000259" key="2">
    <source>
        <dbReference type="Pfam" id="PF12695"/>
    </source>
</evidence>
<gene>
    <name evidence="3" type="ORF">SAMN04489743_0401</name>
</gene>
<dbReference type="InterPro" id="IPR029058">
    <property type="entry name" value="AB_hydrolase_fold"/>
</dbReference>